<evidence type="ECO:0000313" key="3">
    <source>
        <dbReference type="Proteomes" id="UP001595867"/>
    </source>
</evidence>
<evidence type="ECO:0000259" key="1">
    <source>
        <dbReference type="Pfam" id="PF21806"/>
    </source>
</evidence>
<keyword evidence="3" id="KW-1185">Reference proteome</keyword>
<feature type="domain" description="DUF6879" evidence="1">
    <location>
        <begin position="1"/>
        <end position="146"/>
    </location>
</feature>
<dbReference type="Pfam" id="PF21806">
    <property type="entry name" value="DUF6879"/>
    <property type="match status" value="1"/>
</dbReference>
<dbReference type="InterPro" id="IPR049244">
    <property type="entry name" value="DUF6879"/>
</dbReference>
<organism evidence="2 3">
    <name type="scientific">Actinoplanes subglobosus</name>
    <dbReference type="NCBI Taxonomy" id="1547892"/>
    <lineage>
        <taxon>Bacteria</taxon>
        <taxon>Bacillati</taxon>
        <taxon>Actinomycetota</taxon>
        <taxon>Actinomycetes</taxon>
        <taxon>Micromonosporales</taxon>
        <taxon>Micromonosporaceae</taxon>
        <taxon>Actinoplanes</taxon>
    </lineage>
</organism>
<reference evidence="3" key="1">
    <citation type="journal article" date="2019" name="Int. J. Syst. Evol. Microbiol.">
        <title>The Global Catalogue of Microorganisms (GCM) 10K type strain sequencing project: providing services to taxonomists for standard genome sequencing and annotation.</title>
        <authorList>
            <consortium name="The Broad Institute Genomics Platform"/>
            <consortium name="The Broad Institute Genome Sequencing Center for Infectious Disease"/>
            <person name="Wu L."/>
            <person name="Ma J."/>
        </authorList>
    </citation>
    <scope>NUCLEOTIDE SEQUENCE [LARGE SCALE GENOMIC DNA]</scope>
    <source>
        <strain evidence="3">TBRC 5832</strain>
    </source>
</reference>
<protein>
    <submittedName>
        <fullName evidence="2">DUF6879 family protein</fullName>
    </submittedName>
</protein>
<dbReference type="EMBL" id="JBHSBL010000007">
    <property type="protein sequence ID" value="MFC4065126.1"/>
    <property type="molecule type" value="Genomic_DNA"/>
</dbReference>
<sequence>MRDGYSPQDPIFLDWLAGRDTDPIQHERDWFEMAAETVNRGVAIRRARIVSEPLSDWIRHEYEITPKLNLKAGEEVRWLPRRQASGLALPGNDFWLFDDRIVRFGYFAGNGDYVGEEVVDDPGVVSLCRDAFAAVWERAVDHSDYRPDRHVPVTPS</sequence>
<evidence type="ECO:0000313" key="2">
    <source>
        <dbReference type="EMBL" id="MFC4065126.1"/>
    </source>
</evidence>
<dbReference type="RefSeq" id="WP_378066158.1">
    <property type="nucleotide sequence ID" value="NZ_JBHSBL010000007.1"/>
</dbReference>
<proteinExistence type="predicted"/>
<name>A0ABV8IPI2_9ACTN</name>
<gene>
    <name evidence="2" type="ORF">ACFO0C_09295</name>
</gene>
<accession>A0ABV8IPI2</accession>
<dbReference type="Proteomes" id="UP001595867">
    <property type="component" value="Unassembled WGS sequence"/>
</dbReference>
<comment type="caution">
    <text evidence="2">The sequence shown here is derived from an EMBL/GenBank/DDBJ whole genome shotgun (WGS) entry which is preliminary data.</text>
</comment>